<evidence type="ECO:0000313" key="2">
    <source>
        <dbReference type="Proteomes" id="UP000199691"/>
    </source>
</evidence>
<organism evidence="1 2">
    <name type="scientific">Lentzea jiangxiensis</name>
    <dbReference type="NCBI Taxonomy" id="641025"/>
    <lineage>
        <taxon>Bacteria</taxon>
        <taxon>Bacillati</taxon>
        <taxon>Actinomycetota</taxon>
        <taxon>Actinomycetes</taxon>
        <taxon>Pseudonocardiales</taxon>
        <taxon>Pseudonocardiaceae</taxon>
        <taxon>Lentzea</taxon>
    </lineage>
</organism>
<dbReference type="EMBL" id="FNIX01000008">
    <property type="protein sequence ID" value="SDP42999.1"/>
    <property type="molecule type" value="Genomic_DNA"/>
</dbReference>
<sequence>MWWEAWSCTANKAATPTPNVLRARVQTPQLYIDRGKPNVRGKHRGGVLTP</sequence>
<protein>
    <submittedName>
        <fullName evidence="1">Uncharacterized protein</fullName>
    </submittedName>
</protein>
<name>A0A1H0SN70_9PSEU</name>
<accession>A0A1H0SN70</accession>
<reference evidence="2" key="1">
    <citation type="submission" date="2016-10" db="EMBL/GenBank/DDBJ databases">
        <authorList>
            <person name="Varghese N."/>
            <person name="Submissions S."/>
        </authorList>
    </citation>
    <scope>NUCLEOTIDE SEQUENCE [LARGE SCALE GENOMIC DNA]</scope>
    <source>
        <strain evidence="2">CGMCC 4.6609</strain>
    </source>
</reference>
<dbReference type="AlphaFoldDB" id="A0A1H0SN70"/>
<evidence type="ECO:0000313" key="1">
    <source>
        <dbReference type="EMBL" id="SDP42999.1"/>
    </source>
</evidence>
<proteinExistence type="predicted"/>
<gene>
    <name evidence="1" type="ORF">SAMN05421507_108160</name>
</gene>
<keyword evidence="2" id="KW-1185">Reference proteome</keyword>
<dbReference type="Proteomes" id="UP000199691">
    <property type="component" value="Unassembled WGS sequence"/>
</dbReference>